<keyword evidence="4" id="KW-1185">Reference proteome</keyword>
<sequence>MPSTFPLGRSKPLPFKVILASQSPRRSELLTMSQIPFTTIVSPFDEATIRPQKSALGPEAYVTLSASSKASSITLPPSLSTSPVLIIGADTVVSHSSQILEKPTSPSDAQSMLTSLSSSTHKVYTGISLHLLNVPSPKTLNFTSSTSVTFSPLTSDDISSYLLTSEPYDKSGSYGIQGIGGQFVERIEGCYYNVMGLPVNRLMKEINLLAGGVDN</sequence>
<dbReference type="PANTHER" id="PTHR43213">
    <property type="entry name" value="BIFUNCTIONAL DTTP/UTP PYROPHOSPHATASE/METHYLTRANSFERASE PROTEIN-RELATED"/>
    <property type="match status" value="1"/>
</dbReference>
<dbReference type="PANTHER" id="PTHR43213:SF5">
    <property type="entry name" value="BIFUNCTIONAL DTTP_UTP PYROPHOSPHATASE_METHYLTRANSFERASE PROTEIN-RELATED"/>
    <property type="match status" value="1"/>
</dbReference>
<evidence type="ECO:0000313" key="4">
    <source>
        <dbReference type="Proteomes" id="UP001165160"/>
    </source>
</evidence>
<dbReference type="AlphaFoldDB" id="A0A9W7BKR7"/>
<dbReference type="Pfam" id="PF02545">
    <property type="entry name" value="Maf"/>
    <property type="match status" value="1"/>
</dbReference>
<dbReference type="PIRSF" id="PIRSF006305">
    <property type="entry name" value="Maf"/>
    <property type="match status" value="1"/>
</dbReference>
<comment type="caution">
    <text evidence="3">The sequence shown here is derived from an EMBL/GenBank/DDBJ whole genome shotgun (WGS) entry which is preliminary data.</text>
</comment>
<dbReference type="HAMAP" id="MF_00528">
    <property type="entry name" value="Maf"/>
    <property type="match status" value="1"/>
</dbReference>
<dbReference type="InterPro" id="IPR029001">
    <property type="entry name" value="ITPase-like_fam"/>
</dbReference>
<dbReference type="Proteomes" id="UP001165160">
    <property type="component" value="Unassembled WGS sequence"/>
</dbReference>
<evidence type="ECO:0000313" key="3">
    <source>
        <dbReference type="EMBL" id="GMH88433.1"/>
    </source>
</evidence>
<accession>A0A9W7BKR7</accession>
<dbReference type="Gene3D" id="3.90.950.10">
    <property type="match status" value="1"/>
</dbReference>
<dbReference type="GO" id="GO:0047429">
    <property type="term" value="F:nucleoside triphosphate diphosphatase activity"/>
    <property type="evidence" value="ECO:0007669"/>
    <property type="project" value="InterPro"/>
</dbReference>
<organism evidence="3 4">
    <name type="scientific">Triparma verrucosa</name>
    <dbReference type="NCBI Taxonomy" id="1606542"/>
    <lineage>
        <taxon>Eukaryota</taxon>
        <taxon>Sar</taxon>
        <taxon>Stramenopiles</taxon>
        <taxon>Ochrophyta</taxon>
        <taxon>Bolidophyceae</taxon>
        <taxon>Parmales</taxon>
        <taxon>Triparmaceae</taxon>
        <taxon>Triparma</taxon>
    </lineage>
</organism>
<proteinExistence type="inferred from homology"/>
<dbReference type="InterPro" id="IPR003697">
    <property type="entry name" value="Maf-like"/>
</dbReference>
<dbReference type="EMBL" id="BRXX01000082">
    <property type="protein sequence ID" value="GMH88433.1"/>
    <property type="molecule type" value="Genomic_DNA"/>
</dbReference>
<keyword evidence="2" id="KW-0378">Hydrolase</keyword>
<name>A0A9W7BKR7_9STRA</name>
<evidence type="ECO:0000256" key="1">
    <source>
        <dbReference type="ARBA" id="ARBA00001968"/>
    </source>
</evidence>
<dbReference type="CDD" id="cd00555">
    <property type="entry name" value="Maf"/>
    <property type="match status" value="1"/>
</dbReference>
<reference evidence="4" key="1">
    <citation type="journal article" date="2023" name="Commun. Biol.">
        <title>Genome analysis of Parmales, the sister group of diatoms, reveals the evolutionary specialization of diatoms from phago-mixotrophs to photoautotrophs.</title>
        <authorList>
            <person name="Ban H."/>
            <person name="Sato S."/>
            <person name="Yoshikawa S."/>
            <person name="Yamada K."/>
            <person name="Nakamura Y."/>
            <person name="Ichinomiya M."/>
            <person name="Sato N."/>
            <person name="Blanc-Mathieu R."/>
            <person name="Endo H."/>
            <person name="Kuwata A."/>
            <person name="Ogata H."/>
        </authorList>
    </citation>
    <scope>NUCLEOTIDE SEQUENCE [LARGE SCALE GENOMIC DNA]</scope>
    <source>
        <strain evidence="4">NIES 3699</strain>
    </source>
</reference>
<dbReference type="NCBIfam" id="TIGR00172">
    <property type="entry name" value="maf"/>
    <property type="match status" value="1"/>
</dbReference>
<gene>
    <name evidence="3" type="ORF">TrVE_jg6948</name>
</gene>
<comment type="cofactor">
    <cofactor evidence="1">
        <name>a divalent metal cation</name>
        <dbReference type="ChEBI" id="CHEBI:60240"/>
    </cofactor>
</comment>
<protein>
    <submittedName>
        <fullName evidence="3">Uncharacterized protein</fullName>
    </submittedName>
</protein>
<dbReference type="SUPFAM" id="SSF52972">
    <property type="entry name" value="ITPase-like"/>
    <property type="match status" value="1"/>
</dbReference>
<evidence type="ECO:0000256" key="2">
    <source>
        <dbReference type="ARBA" id="ARBA00022801"/>
    </source>
</evidence>